<proteinExistence type="predicted"/>
<dbReference type="AlphaFoldDB" id="X1LL12"/>
<accession>X1LL12</accession>
<dbReference type="EMBL" id="BARU01048266">
    <property type="protein sequence ID" value="GAH94823.1"/>
    <property type="molecule type" value="Genomic_DNA"/>
</dbReference>
<comment type="caution">
    <text evidence="1">The sequence shown here is derived from an EMBL/GenBank/DDBJ whole genome shotgun (WGS) entry which is preliminary data.</text>
</comment>
<feature type="non-terminal residue" evidence="1">
    <location>
        <position position="81"/>
    </location>
</feature>
<evidence type="ECO:0000313" key="1">
    <source>
        <dbReference type="EMBL" id="GAH94823.1"/>
    </source>
</evidence>
<name>X1LL12_9ZZZZ</name>
<organism evidence="1">
    <name type="scientific">marine sediment metagenome</name>
    <dbReference type="NCBI Taxonomy" id="412755"/>
    <lineage>
        <taxon>unclassified sequences</taxon>
        <taxon>metagenomes</taxon>
        <taxon>ecological metagenomes</taxon>
    </lineage>
</organism>
<protein>
    <submittedName>
        <fullName evidence="1">Uncharacterized protein</fullName>
    </submittedName>
</protein>
<sequence length="81" mass="9034">GYLIKKTSPSIFFYEPRLEEKALEIKNLNLIKKNVVMGNRAILDDASTQKLTEKVSSSGVDNRILNGTRIAPIFPVAKNKS</sequence>
<gene>
    <name evidence="1" type="ORF">S03H2_71838</name>
</gene>
<feature type="non-terminal residue" evidence="1">
    <location>
        <position position="1"/>
    </location>
</feature>
<reference evidence="1" key="1">
    <citation type="journal article" date="2014" name="Front. Microbiol.">
        <title>High frequency of phylogenetically diverse reductive dehalogenase-homologous genes in deep subseafloor sedimentary metagenomes.</title>
        <authorList>
            <person name="Kawai M."/>
            <person name="Futagami T."/>
            <person name="Toyoda A."/>
            <person name="Takaki Y."/>
            <person name="Nishi S."/>
            <person name="Hori S."/>
            <person name="Arai W."/>
            <person name="Tsubouchi T."/>
            <person name="Morono Y."/>
            <person name="Uchiyama I."/>
            <person name="Ito T."/>
            <person name="Fujiyama A."/>
            <person name="Inagaki F."/>
            <person name="Takami H."/>
        </authorList>
    </citation>
    <scope>NUCLEOTIDE SEQUENCE</scope>
    <source>
        <strain evidence="1">Expedition CK06-06</strain>
    </source>
</reference>